<proteinExistence type="predicted"/>
<organism evidence="1 2">
    <name type="scientific">Irpex rosettiformis</name>
    <dbReference type="NCBI Taxonomy" id="378272"/>
    <lineage>
        <taxon>Eukaryota</taxon>
        <taxon>Fungi</taxon>
        <taxon>Dikarya</taxon>
        <taxon>Basidiomycota</taxon>
        <taxon>Agaricomycotina</taxon>
        <taxon>Agaricomycetes</taxon>
        <taxon>Polyporales</taxon>
        <taxon>Irpicaceae</taxon>
        <taxon>Irpex</taxon>
    </lineage>
</organism>
<name>A0ACB8TZS8_9APHY</name>
<gene>
    <name evidence="1" type="ORF">BDY19DRAFT_893320</name>
</gene>
<dbReference type="Proteomes" id="UP001055072">
    <property type="component" value="Unassembled WGS sequence"/>
</dbReference>
<reference evidence="1" key="1">
    <citation type="journal article" date="2021" name="Environ. Microbiol.">
        <title>Gene family expansions and transcriptome signatures uncover fungal adaptations to wood decay.</title>
        <authorList>
            <person name="Hage H."/>
            <person name="Miyauchi S."/>
            <person name="Viragh M."/>
            <person name="Drula E."/>
            <person name="Min B."/>
            <person name="Chaduli D."/>
            <person name="Navarro D."/>
            <person name="Favel A."/>
            <person name="Norest M."/>
            <person name="Lesage-Meessen L."/>
            <person name="Balint B."/>
            <person name="Merenyi Z."/>
            <person name="de Eugenio L."/>
            <person name="Morin E."/>
            <person name="Martinez A.T."/>
            <person name="Baldrian P."/>
            <person name="Stursova M."/>
            <person name="Martinez M.J."/>
            <person name="Novotny C."/>
            <person name="Magnuson J.K."/>
            <person name="Spatafora J.W."/>
            <person name="Maurice S."/>
            <person name="Pangilinan J."/>
            <person name="Andreopoulos W."/>
            <person name="LaButti K."/>
            <person name="Hundley H."/>
            <person name="Na H."/>
            <person name="Kuo A."/>
            <person name="Barry K."/>
            <person name="Lipzen A."/>
            <person name="Henrissat B."/>
            <person name="Riley R."/>
            <person name="Ahrendt S."/>
            <person name="Nagy L.G."/>
            <person name="Grigoriev I.V."/>
            <person name="Martin F."/>
            <person name="Rosso M.N."/>
        </authorList>
    </citation>
    <scope>NUCLEOTIDE SEQUENCE</scope>
    <source>
        <strain evidence="1">CBS 384.51</strain>
    </source>
</reference>
<comment type="caution">
    <text evidence="1">The sequence shown here is derived from an EMBL/GenBank/DDBJ whole genome shotgun (WGS) entry which is preliminary data.</text>
</comment>
<accession>A0ACB8TZS8</accession>
<evidence type="ECO:0000313" key="2">
    <source>
        <dbReference type="Proteomes" id="UP001055072"/>
    </source>
</evidence>
<sequence length="227" mass="25434">MAAPLATLKAIKSTVRKRISSTLHSLTQDEIKQQTEQVTANLLRQPFFHQSRTVACYLSMPGGEVDTAPLVDAVLQSGKTLFVPRMDPLLKGRMDFLRVYGQDDLATFPAGLWGIREPGECYQGGRRQSDSDNLDLILVPAVAFDHSFGRLGHGKGYYDRFLTQYKATTRNMPLLGKFSFRHGPRIGLALQEQILEGEDVPTNELDWRMDVIVGPNGIIHRPVAERR</sequence>
<protein>
    <submittedName>
        <fullName evidence="1">Uncharacterized protein</fullName>
    </submittedName>
</protein>
<keyword evidence="2" id="KW-1185">Reference proteome</keyword>
<evidence type="ECO:0000313" key="1">
    <source>
        <dbReference type="EMBL" id="KAI0087404.1"/>
    </source>
</evidence>
<dbReference type="EMBL" id="MU274918">
    <property type="protein sequence ID" value="KAI0087404.1"/>
    <property type="molecule type" value="Genomic_DNA"/>
</dbReference>